<dbReference type="OMA" id="PCEFLLC"/>
<evidence type="ECO:0000313" key="2">
    <source>
        <dbReference type="Proteomes" id="UP000038009"/>
    </source>
</evidence>
<dbReference type="OrthoDB" id="278480at2759"/>
<organism evidence="1 2">
    <name type="scientific">Leptomonas seymouri</name>
    <dbReference type="NCBI Taxonomy" id="5684"/>
    <lineage>
        <taxon>Eukaryota</taxon>
        <taxon>Discoba</taxon>
        <taxon>Euglenozoa</taxon>
        <taxon>Kinetoplastea</taxon>
        <taxon>Metakinetoplastina</taxon>
        <taxon>Trypanosomatida</taxon>
        <taxon>Trypanosomatidae</taxon>
        <taxon>Leishmaniinae</taxon>
        <taxon>Leptomonas</taxon>
    </lineage>
</organism>
<gene>
    <name evidence="1" type="ORF">ABL78_1485</name>
</gene>
<keyword evidence="2" id="KW-1185">Reference proteome</keyword>
<dbReference type="EMBL" id="LJSK01000025">
    <property type="protein sequence ID" value="KPI89359.1"/>
    <property type="molecule type" value="Genomic_DNA"/>
</dbReference>
<protein>
    <submittedName>
        <fullName evidence="1">Uncharacterized protein</fullName>
    </submittedName>
</protein>
<dbReference type="SUPFAM" id="SSF48371">
    <property type="entry name" value="ARM repeat"/>
    <property type="match status" value="1"/>
</dbReference>
<dbReference type="AlphaFoldDB" id="A0A0N0P7Z3"/>
<dbReference type="InterPro" id="IPR016024">
    <property type="entry name" value="ARM-type_fold"/>
</dbReference>
<sequence length="750" mass="82829">MVYRHGSHPWHGLEQLPAAPGGRACSVCKALSDGSDVCWFSCVASPCEFLLCEKCFNVKEELLDEPQVMIRDPMLDYDDTDAAIRTRPRPGSYCLSMLYGGRLMRVLSSATDEADPSQVYFRIASGGWIKKSHVVCVHPHTSPSMQLLTEVHFNSRKLGDDIAGGAVQFEVLRNLLLDCMETMDDNDAYGIVMSALVMYPLLSTVEVPLRSFRVTPDPLPIVEYTYFVLHFVLTKLVERMDQEDMQFDFRLSESAMAPLFGDVLARCLYVAYCLTCNWKVRLSSSFVDLISRSLAALDRLRLLLREEPLDQPPVLTAPAVTVYHSSVVTEKQRLSRLFLYMTDMGGKLLQQCIKDTRVDLSVLQPIRDQLCSSASQSLSKVFCEALATLAEVDLHRVQRTFLHIDALEVVGNLAAAAPLAESQMAVYRVVQHLSKQSPSNISLISVVLLPSLLDMLTRTQSPAVYVAAMDCFYELAFNDPRYRGVECSGAEMPQPQLRACSAIAPVGSNAQGKLSTPYQLLHTYRLPNGVLVPLCAFCAVHHPPSADDVAERPQYAYFNCYCTHCSPELTRPACRSTPLPSIPLTTALQMLESQLPDKVLSLAPLMQIPQALNALGRVLLRVPPIEEVIVRMIDELARYASLEQVPHAALVVKANAHLPLVRQRLANCGDTELGRYVLSTFDVVTPAKNFVDETPAKSRQCSELGLSASPYASSALQSSSLYEMRGGLSSYTRDGSRGIQLFGGGASVEE</sequence>
<proteinExistence type="predicted"/>
<reference evidence="1 2" key="1">
    <citation type="journal article" date="2015" name="PLoS Pathog.">
        <title>Leptomonas seymouri: Adaptations to the Dixenous Life Cycle Analyzed by Genome Sequencing, Transcriptome Profiling and Co-infection with Leishmania donovani.</title>
        <authorList>
            <person name="Kraeva N."/>
            <person name="Butenko A."/>
            <person name="Hlavacova J."/>
            <person name="Kostygov A."/>
            <person name="Myskova J."/>
            <person name="Grybchuk D."/>
            <person name="Lestinova T."/>
            <person name="Votypka J."/>
            <person name="Volf P."/>
            <person name="Opperdoes F."/>
            <person name="Flegontov P."/>
            <person name="Lukes J."/>
            <person name="Yurchenko V."/>
        </authorList>
    </citation>
    <scope>NUCLEOTIDE SEQUENCE [LARGE SCALE GENOMIC DNA]</scope>
    <source>
        <strain evidence="1 2">ATCC 30220</strain>
    </source>
</reference>
<name>A0A0N0P7Z3_LEPSE</name>
<evidence type="ECO:0000313" key="1">
    <source>
        <dbReference type="EMBL" id="KPI89359.1"/>
    </source>
</evidence>
<dbReference type="VEuPathDB" id="TriTrypDB:Lsey_0025_0060"/>
<dbReference type="Proteomes" id="UP000038009">
    <property type="component" value="Unassembled WGS sequence"/>
</dbReference>
<comment type="caution">
    <text evidence="1">The sequence shown here is derived from an EMBL/GenBank/DDBJ whole genome shotgun (WGS) entry which is preliminary data.</text>
</comment>
<accession>A0A0N0P7Z3</accession>